<sequence>MTGSQLAVATPKTERSFSNEDNFETFFPTLKISMPPKFLSHKDFGDGKEVKVTMEDSNAEDRKPSSSSSCSRRLSRTAKSSWRISSSNTRPSPFLETTFEWLRSLTPKKLQEYEQEDAKEHRSGVSSAETLIKKKKILTVHTEDPPSHRRTLNLYEAFGTTAKKTAPGSGLQPLLVVEVNENGMLKRNHVPYKYSMEGKWLLYGKHIYVLKGHAFIEHKSSPTFVSCLLCVTTGFRMPQNFFQCVDCEYVCNNLQEASVTEDCAVAKILTQEMNFPYDTVESKVEKVNFL</sequence>
<reference evidence="2" key="1">
    <citation type="journal article" date="2020" name="bioRxiv">
        <title>Chromosome-level reference genome of the European wasp spider Argiope bruennichi: a resource for studies on range expansion and evolutionary adaptation.</title>
        <authorList>
            <person name="Sheffer M.M."/>
            <person name="Hoppe A."/>
            <person name="Krehenwinkel H."/>
            <person name="Uhl G."/>
            <person name="Kuss A.W."/>
            <person name="Jensen L."/>
            <person name="Jensen C."/>
            <person name="Gillespie R.G."/>
            <person name="Hoff K.J."/>
            <person name="Prost S."/>
        </authorList>
    </citation>
    <scope>NUCLEOTIDE SEQUENCE</scope>
</reference>
<reference evidence="2" key="2">
    <citation type="submission" date="2020-06" db="EMBL/GenBank/DDBJ databases">
        <authorList>
            <person name="Sheffer M."/>
        </authorList>
    </citation>
    <scope>NUCLEOTIDE SEQUENCE</scope>
</reference>
<name>A0A8T0FFS0_ARGBR</name>
<feature type="region of interest" description="Disordered" evidence="1">
    <location>
        <begin position="54"/>
        <end position="74"/>
    </location>
</feature>
<dbReference type="EMBL" id="JABXBU010000012">
    <property type="protein sequence ID" value="KAF8789811.1"/>
    <property type="molecule type" value="Genomic_DNA"/>
</dbReference>
<proteinExistence type="predicted"/>
<accession>A0A8T0FFS0</accession>
<evidence type="ECO:0000313" key="2">
    <source>
        <dbReference type="EMBL" id="KAF8789811.1"/>
    </source>
</evidence>
<protein>
    <submittedName>
        <fullName evidence="2">Uncharacterized protein</fullName>
    </submittedName>
</protein>
<feature type="compositionally biased region" description="Basic and acidic residues" evidence="1">
    <location>
        <begin position="54"/>
        <end position="64"/>
    </location>
</feature>
<evidence type="ECO:0000256" key="1">
    <source>
        <dbReference type="SAM" id="MobiDB-lite"/>
    </source>
</evidence>
<comment type="caution">
    <text evidence="2">The sequence shown here is derived from an EMBL/GenBank/DDBJ whole genome shotgun (WGS) entry which is preliminary data.</text>
</comment>
<dbReference type="Proteomes" id="UP000807504">
    <property type="component" value="Unassembled WGS sequence"/>
</dbReference>
<gene>
    <name evidence="2" type="ORF">HNY73_007721</name>
</gene>
<organism evidence="2 3">
    <name type="scientific">Argiope bruennichi</name>
    <name type="common">Wasp spider</name>
    <name type="synonym">Aranea bruennichi</name>
    <dbReference type="NCBI Taxonomy" id="94029"/>
    <lineage>
        <taxon>Eukaryota</taxon>
        <taxon>Metazoa</taxon>
        <taxon>Ecdysozoa</taxon>
        <taxon>Arthropoda</taxon>
        <taxon>Chelicerata</taxon>
        <taxon>Arachnida</taxon>
        <taxon>Araneae</taxon>
        <taxon>Araneomorphae</taxon>
        <taxon>Entelegynae</taxon>
        <taxon>Araneoidea</taxon>
        <taxon>Araneidae</taxon>
        <taxon>Argiope</taxon>
    </lineage>
</organism>
<evidence type="ECO:0000313" key="3">
    <source>
        <dbReference type="Proteomes" id="UP000807504"/>
    </source>
</evidence>
<dbReference type="AlphaFoldDB" id="A0A8T0FFS0"/>
<keyword evidence="3" id="KW-1185">Reference proteome</keyword>